<sequence>MKRTVAVIITVVVTVTYVIFAALLWANAEDGDPAWTHRLLVFSGVEAIAFAALGWLFGREINRHAADAADRATAESVRASAEKGVVTGKAQALAEAVRADRAVRAEADTTATAEARAYAAAEGVERGSVADREREPSPDALRTLADRLFPPA</sequence>
<evidence type="ECO:0000256" key="2">
    <source>
        <dbReference type="SAM" id="Phobius"/>
    </source>
</evidence>
<keyword evidence="2" id="KW-0472">Membrane</keyword>
<feature type="region of interest" description="Disordered" evidence="1">
    <location>
        <begin position="123"/>
        <end position="152"/>
    </location>
</feature>
<dbReference type="Proteomes" id="UP001595975">
    <property type="component" value="Unassembled WGS sequence"/>
</dbReference>
<protein>
    <submittedName>
        <fullName evidence="3">Uncharacterized protein</fullName>
    </submittedName>
</protein>
<gene>
    <name evidence="3" type="ORF">ACFP3U_27910</name>
</gene>
<dbReference type="EMBL" id="JBHSOF010000045">
    <property type="protein sequence ID" value="MFC5666779.1"/>
    <property type="molecule type" value="Genomic_DNA"/>
</dbReference>
<feature type="transmembrane region" description="Helical" evidence="2">
    <location>
        <begin position="39"/>
        <end position="57"/>
    </location>
</feature>
<accession>A0ABW0XCE5</accession>
<keyword evidence="2" id="KW-0812">Transmembrane</keyword>
<evidence type="ECO:0000256" key="1">
    <source>
        <dbReference type="SAM" id="MobiDB-lite"/>
    </source>
</evidence>
<comment type="caution">
    <text evidence="3">The sequence shown here is derived from an EMBL/GenBank/DDBJ whole genome shotgun (WGS) entry which is preliminary data.</text>
</comment>
<name>A0ABW0XCE5_9ACTN</name>
<evidence type="ECO:0000313" key="3">
    <source>
        <dbReference type="EMBL" id="MFC5666779.1"/>
    </source>
</evidence>
<reference evidence="4" key="1">
    <citation type="journal article" date="2019" name="Int. J. Syst. Evol. Microbiol.">
        <title>The Global Catalogue of Microorganisms (GCM) 10K type strain sequencing project: providing services to taxonomists for standard genome sequencing and annotation.</title>
        <authorList>
            <consortium name="The Broad Institute Genomics Platform"/>
            <consortium name="The Broad Institute Genome Sequencing Center for Infectious Disease"/>
            <person name="Wu L."/>
            <person name="Ma J."/>
        </authorList>
    </citation>
    <scope>NUCLEOTIDE SEQUENCE [LARGE SCALE GENOMIC DNA]</scope>
    <source>
        <strain evidence="4">CGMCC 4.1437</strain>
    </source>
</reference>
<feature type="transmembrane region" description="Helical" evidence="2">
    <location>
        <begin position="7"/>
        <end position="27"/>
    </location>
</feature>
<evidence type="ECO:0000313" key="4">
    <source>
        <dbReference type="Proteomes" id="UP001595975"/>
    </source>
</evidence>
<organism evidence="3 4">
    <name type="scientific">Kitasatospora misakiensis</name>
    <dbReference type="NCBI Taxonomy" id="67330"/>
    <lineage>
        <taxon>Bacteria</taxon>
        <taxon>Bacillati</taxon>
        <taxon>Actinomycetota</taxon>
        <taxon>Actinomycetes</taxon>
        <taxon>Kitasatosporales</taxon>
        <taxon>Streptomycetaceae</taxon>
        <taxon>Kitasatospora</taxon>
    </lineage>
</organism>
<keyword evidence="2" id="KW-1133">Transmembrane helix</keyword>
<dbReference type="RefSeq" id="WP_380228472.1">
    <property type="nucleotide sequence ID" value="NZ_JBHSOF010000045.1"/>
</dbReference>
<proteinExistence type="predicted"/>
<feature type="compositionally biased region" description="Basic and acidic residues" evidence="1">
    <location>
        <begin position="123"/>
        <end position="137"/>
    </location>
</feature>
<keyword evidence="4" id="KW-1185">Reference proteome</keyword>